<keyword evidence="2" id="KW-0812">Transmembrane</keyword>
<sequence>MVLILTLFIEEVSSGLNHTSTGDWTTEDLETVEYSTESPYLLGTTRRTTKRIIATRYSRTKTYTTTKTTREHKTSRTTTKTTKQHKTSRTTRKTTRESKTSTKKKPITVPSSTPNTAIVKTLKTFVTVIIQKVSTPAPSPRKRRSTKSAEDMTLGPLMLQQLNELRDRSRIAFENSRRKRRDYKEHDIRYLWILFTLPIIALFAYILSVIIRRKKYHAKMGSSRTQPAFKSEVKVITSEELRRKNWTYIKTPLTPVRDQFDAKKFTDRGPLVLTKELQGDVKFADVTSSKEITKVEFDEGLNEIVGIGSCVEVITESERKPSIIGVQPTAQTNSEIDKPATKPASQKAKMKEVGDLELTQDKSVKSMKNKQKTGSDSQADRKNSRRAIARTMGTPSSRKENRKNV</sequence>
<keyword evidence="2" id="KW-0472">Membrane</keyword>
<accession>A0ABR1DSI0</accession>
<protein>
    <submittedName>
        <fullName evidence="4">Uncharacterized protein</fullName>
    </submittedName>
</protein>
<name>A0ABR1DSI0_NECAM</name>
<evidence type="ECO:0000256" key="1">
    <source>
        <dbReference type="SAM" id="MobiDB-lite"/>
    </source>
</evidence>
<keyword evidence="2" id="KW-1133">Transmembrane helix</keyword>
<feature type="transmembrane region" description="Helical" evidence="2">
    <location>
        <begin position="190"/>
        <end position="211"/>
    </location>
</feature>
<feature type="compositionally biased region" description="Basic residues" evidence="1">
    <location>
        <begin position="82"/>
        <end position="93"/>
    </location>
</feature>
<feature type="region of interest" description="Disordered" evidence="1">
    <location>
        <begin position="64"/>
        <end position="112"/>
    </location>
</feature>
<evidence type="ECO:0000313" key="5">
    <source>
        <dbReference type="Proteomes" id="UP001303046"/>
    </source>
</evidence>
<comment type="caution">
    <text evidence="4">The sequence shown here is derived from an EMBL/GenBank/DDBJ whole genome shotgun (WGS) entry which is preliminary data.</text>
</comment>
<feature type="region of interest" description="Disordered" evidence="1">
    <location>
        <begin position="324"/>
        <end position="405"/>
    </location>
</feature>
<keyword evidence="5" id="KW-1185">Reference proteome</keyword>
<reference evidence="4 5" key="1">
    <citation type="submission" date="2023-08" db="EMBL/GenBank/DDBJ databases">
        <title>A Necator americanus chromosomal reference genome.</title>
        <authorList>
            <person name="Ilik V."/>
            <person name="Petrzelkova K.J."/>
            <person name="Pardy F."/>
            <person name="Fuh T."/>
            <person name="Niatou-Singa F.S."/>
            <person name="Gouil Q."/>
            <person name="Baker L."/>
            <person name="Ritchie M.E."/>
            <person name="Jex A.R."/>
            <person name="Gazzola D."/>
            <person name="Li H."/>
            <person name="Toshio Fujiwara R."/>
            <person name="Zhan B."/>
            <person name="Aroian R.V."/>
            <person name="Pafco B."/>
            <person name="Schwarz E.M."/>
        </authorList>
    </citation>
    <scope>NUCLEOTIDE SEQUENCE [LARGE SCALE GENOMIC DNA]</scope>
    <source>
        <strain evidence="4 5">Aroian</strain>
        <tissue evidence="4">Whole animal</tissue>
    </source>
</reference>
<feature type="signal peptide" evidence="3">
    <location>
        <begin position="1"/>
        <end position="15"/>
    </location>
</feature>
<evidence type="ECO:0000256" key="2">
    <source>
        <dbReference type="SAM" id="Phobius"/>
    </source>
</evidence>
<evidence type="ECO:0000256" key="3">
    <source>
        <dbReference type="SAM" id="SignalP"/>
    </source>
</evidence>
<organism evidence="4 5">
    <name type="scientific">Necator americanus</name>
    <name type="common">Human hookworm</name>
    <dbReference type="NCBI Taxonomy" id="51031"/>
    <lineage>
        <taxon>Eukaryota</taxon>
        <taxon>Metazoa</taxon>
        <taxon>Ecdysozoa</taxon>
        <taxon>Nematoda</taxon>
        <taxon>Chromadorea</taxon>
        <taxon>Rhabditida</taxon>
        <taxon>Rhabditina</taxon>
        <taxon>Rhabditomorpha</taxon>
        <taxon>Strongyloidea</taxon>
        <taxon>Ancylostomatidae</taxon>
        <taxon>Bunostominae</taxon>
        <taxon>Necator</taxon>
    </lineage>
</organism>
<dbReference type="Proteomes" id="UP001303046">
    <property type="component" value="Unassembled WGS sequence"/>
</dbReference>
<feature type="chain" id="PRO_5046026616" evidence="3">
    <location>
        <begin position="16"/>
        <end position="405"/>
    </location>
</feature>
<gene>
    <name evidence="4" type="primary">Necator_chrV.g17552</name>
    <name evidence="4" type="ORF">RB195_012762</name>
</gene>
<proteinExistence type="predicted"/>
<dbReference type="EMBL" id="JAVFWL010000005">
    <property type="protein sequence ID" value="KAK6753364.1"/>
    <property type="molecule type" value="Genomic_DNA"/>
</dbReference>
<keyword evidence="3" id="KW-0732">Signal</keyword>
<evidence type="ECO:0000313" key="4">
    <source>
        <dbReference type="EMBL" id="KAK6753364.1"/>
    </source>
</evidence>
<feature type="compositionally biased region" description="Basic and acidic residues" evidence="1">
    <location>
        <begin position="349"/>
        <end position="364"/>
    </location>
</feature>